<dbReference type="RefSeq" id="WP_125221616.1">
    <property type="nucleotide sequence ID" value="NZ_QUSX01000001.1"/>
</dbReference>
<evidence type="ECO:0000256" key="1">
    <source>
        <dbReference type="SAM" id="MobiDB-lite"/>
    </source>
</evidence>
<evidence type="ECO:0000313" key="3">
    <source>
        <dbReference type="EMBL" id="RRQ49798.1"/>
    </source>
</evidence>
<gene>
    <name evidence="3" type="ORF">DZC72_04195</name>
</gene>
<proteinExistence type="predicted"/>
<dbReference type="OrthoDB" id="826659at2"/>
<evidence type="ECO:0008006" key="5">
    <source>
        <dbReference type="Google" id="ProtNLM"/>
    </source>
</evidence>
<feature type="region of interest" description="Disordered" evidence="1">
    <location>
        <begin position="97"/>
        <end position="128"/>
    </location>
</feature>
<reference evidence="4" key="1">
    <citation type="submission" date="2018-12" db="EMBL/GenBank/DDBJ databases">
        <title>Maribacter lutimaris sp. nov., isolated from marine sediment.</title>
        <authorList>
            <person name="Kim K.K."/>
        </authorList>
    </citation>
    <scope>NUCLEOTIDE SEQUENCE [LARGE SCALE GENOMIC DNA]</scope>
    <source>
        <strain evidence="4">PoM-212</strain>
    </source>
</reference>
<evidence type="ECO:0000256" key="2">
    <source>
        <dbReference type="SAM" id="SignalP"/>
    </source>
</evidence>
<dbReference type="PROSITE" id="PS51257">
    <property type="entry name" value="PROKAR_LIPOPROTEIN"/>
    <property type="match status" value="1"/>
</dbReference>
<sequence length="306" mass="33267">MKKNIFKLGILTTAILLFASCTKEDSDSQMPNLAQLQADAEALNNTATSNGAWTITKFIDSGKNETNDFLNYGFTFNPDGSLVADNGNTTVTGTWSVTIDDDSSDDSNDDSNDNSNDDNSSGDDNDDDCNNCTVNQLTEVITSCSDWFVDKLELNDDDFEDSYSGYRFNFTADGGITVTAGSDSFSGTWQASGAGNNIQVIISVPNLSNFEATWTLHEIELYNGESKVDLRINGDDRLRFKNSCTIGNFNGGSSSGEIDFNIFFASPADFSELTEDWNVISHTQNKIELIHVSGGNGGTDLLTFEK</sequence>
<name>A0A3R8R9B9_9FLAO</name>
<feature type="signal peptide" evidence="2">
    <location>
        <begin position="1"/>
        <end position="19"/>
    </location>
</feature>
<evidence type="ECO:0000313" key="4">
    <source>
        <dbReference type="Proteomes" id="UP000286990"/>
    </source>
</evidence>
<keyword evidence="4" id="KW-1185">Reference proteome</keyword>
<feature type="chain" id="PRO_5018723760" description="Lipocalin-like domain-containing protein" evidence="2">
    <location>
        <begin position="20"/>
        <end position="306"/>
    </location>
</feature>
<keyword evidence="2" id="KW-0732">Signal</keyword>
<dbReference type="EMBL" id="QUSX01000001">
    <property type="protein sequence ID" value="RRQ49798.1"/>
    <property type="molecule type" value="Genomic_DNA"/>
</dbReference>
<protein>
    <recommendedName>
        <fullName evidence="5">Lipocalin-like domain-containing protein</fullName>
    </recommendedName>
</protein>
<comment type="caution">
    <text evidence="3">The sequence shown here is derived from an EMBL/GenBank/DDBJ whole genome shotgun (WGS) entry which is preliminary data.</text>
</comment>
<feature type="compositionally biased region" description="Acidic residues" evidence="1">
    <location>
        <begin position="99"/>
        <end position="128"/>
    </location>
</feature>
<organism evidence="3 4">
    <name type="scientific">Maribacter algicola</name>
    <dbReference type="NCBI Taxonomy" id="2498892"/>
    <lineage>
        <taxon>Bacteria</taxon>
        <taxon>Pseudomonadati</taxon>
        <taxon>Bacteroidota</taxon>
        <taxon>Flavobacteriia</taxon>
        <taxon>Flavobacteriales</taxon>
        <taxon>Flavobacteriaceae</taxon>
        <taxon>Maribacter</taxon>
    </lineage>
</organism>
<dbReference type="AlphaFoldDB" id="A0A3R8R9B9"/>
<accession>A0A3R8R9B9</accession>
<dbReference type="Proteomes" id="UP000286990">
    <property type="component" value="Unassembled WGS sequence"/>
</dbReference>